<name>A0ABN2FED3_9ACTN</name>
<evidence type="ECO:0000313" key="2">
    <source>
        <dbReference type="Proteomes" id="UP001501319"/>
    </source>
</evidence>
<sequence length="90" mass="10412">MVGIYERAKTETGYHATYFLRMLSEHGGLETARRLVGSGQPSEGFTSLYLKHRLDLTVEHLMLEEEFSDLFSVELTEIARDRLRDYGIEK</sequence>
<proteinExistence type="predicted"/>
<comment type="caution">
    <text evidence="1">The sequence shown here is derived from an EMBL/GenBank/DDBJ whole genome shotgun (WGS) entry which is preliminary data.</text>
</comment>
<evidence type="ECO:0000313" key="1">
    <source>
        <dbReference type="EMBL" id="GAA1643103.1"/>
    </source>
</evidence>
<reference evidence="1 2" key="1">
    <citation type="journal article" date="2019" name="Int. J. Syst. Evol. Microbiol.">
        <title>The Global Catalogue of Microorganisms (GCM) 10K type strain sequencing project: providing services to taxonomists for standard genome sequencing and annotation.</title>
        <authorList>
            <consortium name="The Broad Institute Genomics Platform"/>
            <consortium name="The Broad Institute Genome Sequencing Center for Infectious Disease"/>
            <person name="Wu L."/>
            <person name="Ma J."/>
        </authorList>
    </citation>
    <scope>NUCLEOTIDE SEQUENCE [LARGE SCALE GENOMIC DNA]</scope>
    <source>
        <strain evidence="1 2">JCM 14306</strain>
    </source>
</reference>
<accession>A0ABN2FED3</accession>
<gene>
    <name evidence="1" type="ORF">GCM10009744_36630</name>
</gene>
<organism evidence="1 2">
    <name type="scientific">Kribbella alba</name>
    <dbReference type="NCBI Taxonomy" id="190197"/>
    <lineage>
        <taxon>Bacteria</taxon>
        <taxon>Bacillati</taxon>
        <taxon>Actinomycetota</taxon>
        <taxon>Actinomycetes</taxon>
        <taxon>Propionibacteriales</taxon>
        <taxon>Kribbellaceae</taxon>
        <taxon>Kribbella</taxon>
    </lineage>
</organism>
<dbReference type="Proteomes" id="UP001501319">
    <property type="component" value="Unassembled WGS sequence"/>
</dbReference>
<protein>
    <submittedName>
        <fullName evidence="1">Uncharacterized protein</fullName>
    </submittedName>
</protein>
<keyword evidence="2" id="KW-1185">Reference proteome</keyword>
<dbReference type="EMBL" id="BAAANE010000007">
    <property type="protein sequence ID" value="GAA1643103.1"/>
    <property type="molecule type" value="Genomic_DNA"/>
</dbReference>